<comment type="caution">
    <text evidence="5">The sequence shown here is derived from an EMBL/GenBank/DDBJ whole genome shotgun (WGS) entry which is preliminary data.</text>
</comment>
<feature type="domain" description="Serine aminopeptidase S33" evidence="4">
    <location>
        <begin position="76"/>
        <end position="195"/>
    </location>
</feature>
<feature type="transmembrane region" description="Helical" evidence="3">
    <location>
        <begin position="298"/>
        <end position="320"/>
    </location>
</feature>
<dbReference type="Pfam" id="PF12146">
    <property type="entry name" value="Hydrolase_4"/>
    <property type="match status" value="1"/>
</dbReference>
<protein>
    <submittedName>
        <fullName evidence="5">Alpha/beta hydrolase</fullName>
    </submittedName>
</protein>
<feature type="transmembrane region" description="Helical" evidence="3">
    <location>
        <begin position="452"/>
        <end position="468"/>
    </location>
</feature>
<evidence type="ECO:0000256" key="2">
    <source>
        <dbReference type="ARBA" id="ARBA00022801"/>
    </source>
</evidence>
<keyword evidence="3" id="KW-0812">Transmembrane</keyword>
<feature type="transmembrane region" description="Helical" evidence="3">
    <location>
        <begin position="503"/>
        <end position="521"/>
    </location>
</feature>
<organism evidence="5 6">
    <name type="scientific">Longivirga aurantiaca</name>
    <dbReference type="NCBI Taxonomy" id="1837743"/>
    <lineage>
        <taxon>Bacteria</taxon>
        <taxon>Bacillati</taxon>
        <taxon>Actinomycetota</taxon>
        <taxon>Actinomycetes</taxon>
        <taxon>Sporichthyales</taxon>
        <taxon>Sporichthyaceae</taxon>
        <taxon>Longivirga</taxon>
    </lineage>
</organism>
<reference evidence="6" key="1">
    <citation type="journal article" date="2019" name="Int. J. Syst. Evol. Microbiol.">
        <title>The Global Catalogue of Microorganisms (GCM) 10K type strain sequencing project: providing services to taxonomists for standard genome sequencing and annotation.</title>
        <authorList>
            <consortium name="The Broad Institute Genomics Platform"/>
            <consortium name="The Broad Institute Genome Sequencing Center for Infectious Disease"/>
            <person name="Wu L."/>
            <person name="Ma J."/>
        </authorList>
    </citation>
    <scope>NUCLEOTIDE SEQUENCE [LARGE SCALE GENOMIC DNA]</scope>
    <source>
        <strain evidence="6">CGMCC 4.7317</strain>
    </source>
</reference>
<keyword evidence="6" id="KW-1185">Reference proteome</keyword>
<proteinExistence type="inferred from homology"/>
<accession>A0ABW1T417</accession>
<evidence type="ECO:0000313" key="6">
    <source>
        <dbReference type="Proteomes" id="UP001596138"/>
    </source>
</evidence>
<evidence type="ECO:0000256" key="3">
    <source>
        <dbReference type="SAM" id="Phobius"/>
    </source>
</evidence>
<name>A0ABW1T417_9ACTN</name>
<sequence>MSTPRSATGTRRLSSWVLGLVALLLTLPATLVLAGQSAGLERGTALVQRSVAPGFADAGVPDTAVPVTTLVEDGDAPHPVVVVVHGFAGSAQLMDDLGVSLARAGYAVVLPDLTGHGRNPVPLPVSDGVVATDAIDADLAAVARWASQQPFAEPSRPIALVGHSMGAGAVTRYAVAASQGEGQVPLGATVALSLPSADDLPAGSALVPRNLLLLYGGNEQQRFVDAALEGLRAAYPDGVVGPGYGSPVDGTARAADVVPRADHITILFSADTRQQTLDWLDTTVGAPSSGHDAGGSRILWLLLLMVGAAVGFVPLARLLLPARTPGEGGPAEAPRPRALVALGVAVVASAVGSLAAAALAGVAARVPLAVGGYVIVWFVCAGAVVALLTTLVRRRASWLPPARAVDADVVAPSGYVLREVLAVMALTAYGVVALGLVGRMTWSAFDLAGDRRSWLLVVELAFIAWFWADDRLVGARWWLALVTRVVAVVVLLASVVVLGAPGFLTLLVPLMAIVLGLLLVYGQTVTRRARLPWSVAVVQGVPLAYLVTTTFPLVS</sequence>
<dbReference type="InterPro" id="IPR022742">
    <property type="entry name" value="Hydrolase_4"/>
</dbReference>
<dbReference type="InterPro" id="IPR050261">
    <property type="entry name" value="FrsA_esterase"/>
</dbReference>
<evidence type="ECO:0000259" key="4">
    <source>
        <dbReference type="Pfam" id="PF12146"/>
    </source>
</evidence>
<dbReference type="RefSeq" id="WP_386768131.1">
    <property type="nucleotide sequence ID" value="NZ_JBHSTI010000008.1"/>
</dbReference>
<feature type="transmembrane region" description="Helical" evidence="3">
    <location>
        <begin position="420"/>
        <end position="440"/>
    </location>
</feature>
<dbReference type="Gene3D" id="3.40.50.1820">
    <property type="entry name" value="alpha/beta hydrolase"/>
    <property type="match status" value="1"/>
</dbReference>
<feature type="transmembrane region" description="Helical" evidence="3">
    <location>
        <begin position="477"/>
        <end position="497"/>
    </location>
</feature>
<dbReference type="InterPro" id="IPR029058">
    <property type="entry name" value="AB_hydrolase_fold"/>
</dbReference>
<keyword evidence="2 5" id="KW-0378">Hydrolase</keyword>
<dbReference type="Proteomes" id="UP001596138">
    <property type="component" value="Unassembled WGS sequence"/>
</dbReference>
<feature type="transmembrane region" description="Helical" evidence="3">
    <location>
        <begin position="533"/>
        <end position="554"/>
    </location>
</feature>
<evidence type="ECO:0000313" key="5">
    <source>
        <dbReference type="EMBL" id="MFC6239236.1"/>
    </source>
</evidence>
<keyword evidence="3" id="KW-1133">Transmembrane helix</keyword>
<dbReference type="GO" id="GO:0016787">
    <property type="term" value="F:hydrolase activity"/>
    <property type="evidence" value="ECO:0007669"/>
    <property type="project" value="UniProtKB-KW"/>
</dbReference>
<keyword evidence="3" id="KW-0472">Membrane</keyword>
<dbReference type="PANTHER" id="PTHR22946">
    <property type="entry name" value="DIENELACTONE HYDROLASE DOMAIN-CONTAINING PROTEIN-RELATED"/>
    <property type="match status" value="1"/>
</dbReference>
<feature type="transmembrane region" description="Helical" evidence="3">
    <location>
        <begin position="340"/>
        <end position="364"/>
    </location>
</feature>
<dbReference type="SUPFAM" id="SSF53474">
    <property type="entry name" value="alpha/beta-Hydrolases"/>
    <property type="match status" value="1"/>
</dbReference>
<feature type="transmembrane region" description="Helical" evidence="3">
    <location>
        <begin position="370"/>
        <end position="392"/>
    </location>
</feature>
<dbReference type="PANTHER" id="PTHR22946:SF9">
    <property type="entry name" value="POLYKETIDE TRANSFERASE AF380"/>
    <property type="match status" value="1"/>
</dbReference>
<gene>
    <name evidence="5" type="ORF">ACFQGU_15255</name>
</gene>
<evidence type="ECO:0000256" key="1">
    <source>
        <dbReference type="ARBA" id="ARBA00008645"/>
    </source>
</evidence>
<comment type="similarity">
    <text evidence="1">Belongs to the AB hydrolase superfamily.</text>
</comment>
<dbReference type="EMBL" id="JBHSTI010000008">
    <property type="protein sequence ID" value="MFC6239236.1"/>
    <property type="molecule type" value="Genomic_DNA"/>
</dbReference>